<dbReference type="Gene3D" id="1.10.10.60">
    <property type="entry name" value="Homeodomain-like"/>
    <property type="match status" value="2"/>
</dbReference>
<dbReference type="InterPro" id="IPR018062">
    <property type="entry name" value="HTH_AraC-typ_CS"/>
</dbReference>
<keyword evidence="2" id="KW-0805">Transcription regulation</keyword>
<dbReference type="InterPro" id="IPR018060">
    <property type="entry name" value="HTH_AraC"/>
</dbReference>
<dbReference type="PRINTS" id="PR00032">
    <property type="entry name" value="HTHARAC"/>
</dbReference>
<dbReference type="InterPro" id="IPR011006">
    <property type="entry name" value="CheY-like_superfamily"/>
</dbReference>
<comment type="caution">
    <text evidence="9">The sequence shown here is derived from an EMBL/GenBank/DDBJ whole genome shotgun (WGS) entry which is preliminary data.</text>
</comment>
<keyword evidence="4" id="KW-0804">Transcription</keyword>
<dbReference type="SMART" id="SM00448">
    <property type="entry name" value="REC"/>
    <property type="match status" value="1"/>
</dbReference>
<comment type="function">
    <text evidence="5">May play the central regulatory role in sporulation. It may be an element of the effector pathway responsible for the activation of sporulation genes in response to nutritional stress. Spo0A may act in concert with spo0H (a sigma factor) to control the expression of some genes that are critical to the sporulation process.</text>
</comment>
<proteinExistence type="predicted"/>
<dbReference type="PANTHER" id="PTHR43280">
    <property type="entry name" value="ARAC-FAMILY TRANSCRIPTIONAL REGULATOR"/>
    <property type="match status" value="1"/>
</dbReference>
<dbReference type="Gene3D" id="3.40.50.2300">
    <property type="match status" value="1"/>
</dbReference>
<dbReference type="PROSITE" id="PS50110">
    <property type="entry name" value="RESPONSE_REGULATORY"/>
    <property type="match status" value="1"/>
</dbReference>
<dbReference type="EMBL" id="DWWA01000023">
    <property type="protein sequence ID" value="HJC72112.1"/>
    <property type="molecule type" value="Genomic_DNA"/>
</dbReference>
<feature type="domain" description="HTH araC/xylS-type" evidence="7">
    <location>
        <begin position="427"/>
        <end position="524"/>
    </location>
</feature>
<dbReference type="GO" id="GO:0003700">
    <property type="term" value="F:DNA-binding transcription factor activity"/>
    <property type="evidence" value="ECO:0007669"/>
    <property type="project" value="InterPro"/>
</dbReference>
<dbReference type="PROSITE" id="PS00041">
    <property type="entry name" value="HTH_ARAC_FAMILY_1"/>
    <property type="match status" value="1"/>
</dbReference>
<dbReference type="SMART" id="SM00342">
    <property type="entry name" value="HTH_ARAC"/>
    <property type="match status" value="1"/>
</dbReference>
<evidence type="ECO:0000256" key="3">
    <source>
        <dbReference type="ARBA" id="ARBA00023125"/>
    </source>
</evidence>
<dbReference type="InterPro" id="IPR009057">
    <property type="entry name" value="Homeodomain-like_sf"/>
</dbReference>
<keyword evidence="6" id="KW-0597">Phosphoprotein</keyword>
<accession>A0A9D2Q3E1</accession>
<evidence type="ECO:0000313" key="10">
    <source>
        <dbReference type="Proteomes" id="UP000823918"/>
    </source>
</evidence>
<organism evidence="9 10">
    <name type="scientific">Candidatus Ruthenibacterium merdavium</name>
    <dbReference type="NCBI Taxonomy" id="2838752"/>
    <lineage>
        <taxon>Bacteria</taxon>
        <taxon>Bacillati</taxon>
        <taxon>Bacillota</taxon>
        <taxon>Clostridia</taxon>
        <taxon>Eubacteriales</taxon>
        <taxon>Oscillospiraceae</taxon>
        <taxon>Ruthenibacterium</taxon>
    </lineage>
</organism>
<dbReference type="AlphaFoldDB" id="A0A9D2Q3E1"/>
<dbReference type="InterPro" id="IPR020449">
    <property type="entry name" value="Tscrpt_reg_AraC-type_HTH"/>
</dbReference>
<dbReference type="PANTHER" id="PTHR43280:SF2">
    <property type="entry name" value="HTH-TYPE TRANSCRIPTIONAL REGULATOR EXSA"/>
    <property type="match status" value="1"/>
</dbReference>
<protein>
    <recommendedName>
        <fullName evidence="1">Stage 0 sporulation protein A homolog</fullName>
    </recommendedName>
</protein>
<dbReference type="SUPFAM" id="SSF46689">
    <property type="entry name" value="Homeodomain-like"/>
    <property type="match status" value="1"/>
</dbReference>
<evidence type="ECO:0000313" key="9">
    <source>
        <dbReference type="EMBL" id="HJC72112.1"/>
    </source>
</evidence>
<evidence type="ECO:0000256" key="4">
    <source>
        <dbReference type="ARBA" id="ARBA00023163"/>
    </source>
</evidence>
<dbReference type="GO" id="GO:0000160">
    <property type="term" value="P:phosphorelay signal transduction system"/>
    <property type="evidence" value="ECO:0007669"/>
    <property type="project" value="InterPro"/>
</dbReference>
<feature type="modified residue" description="4-aspartylphosphate" evidence="6">
    <location>
        <position position="54"/>
    </location>
</feature>
<evidence type="ECO:0000256" key="5">
    <source>
        <dbReference type="ARBA" id="ARBA00024867"/>
    </source>
</evidence>
<evidence type="ECO:0000259" key="7">
    <source>
        <dbReference type="PROSITE" id="PS01124"/>
    </source>
</evidence>
<dbReference type="SUPFAM" id="SSF52172">
    <property type="entry name" value="CheY-like"/>
    <property type="match status" value="1"/>
</dbReference>
<dbReference type="Pfam" id="PF12833">
    <property type="entry name" value="HTH_18"/>
    <property type="match status" value="1"/>
</dbReference>
<feature type="domain" description="Response regulatory" evidence="8">
    <location>
        <begin position="2"/>
        <end position="119"/>
    </location>
</feature>
<reference evidence="9" key="1">
    <citation type="journal article" date="2021" name="PeerJ">
        <title>Extensive microbial diversity within the chicken gut microbiome revealed by metagenomics and culture.</title>
        <authorList>
            <person name="Gilroy R."/>
            <person name="Ravi A."/>
            <person name="Getino M."/>
            <person name="Pursley I."/>
            <person name="Horton D.L."/>
            <person name="Alikhan N.F."/>
            <person name="Baker D."/>
            <person name="Gharbi K."/>
            <person name="Hall N."/>
            <person name="Watson M."/>
            <person name="Adriaenssens E.M."/>
            <person name="Foster-Nyarko E."/>
            <person name="Jarju S."/>
            <person name="Secka A."/>
            <person name="Antonio M."/>
            <person name="Oren A."/>
            <person name="Chaudhuri R.R."/>
            <person name="La Ragione R."/>
            <person name="Hildebrand F."/>
            <person name="Pallen M.J."/>
        </authorList>
    </citation>
    <scope>NUCLEOTIDE SEQUENCE</scope>
    <source>
        <strain evidence="9">5933</strain>
    </source>
</reference>
<dbReference type="PROSITE" id="PS01124">
    <property type="entry name" value="HTH_ARAC_FAMILY_2"/>
    <property type="match status" value="1"/>
</dbReference>
<evidence type="ECO:0000256" key="2">
    <source>
        <dbReference type="ARBA" id="ARBA00023015"/>
    </source>
</evidence>
<dbReference type="GO" id="GO:0043565">
    <property type="term" value="F:sequence-specific DNA binding"/>
    <property type="evidence" value="ECO:0007669"/>
    <property type="project" value="InterPro"/>
</dbReference>
<evidence type="ECO:0000256" key="6">
    <source>
        <dbReference type="PROSITE-ProRule" id="PRU00169"/>
    </source>
</evidence>
<reference evidence="9" key="2">
    <citation type="submission" date="2021-04" db="EMBL/GenBank/DDBJ databases">
        <authorList>
            <person name="Gilroy R."/>
        </authorList>
    </citation>
    <scope>NUCLEOTIDE SEQUENCE</scope>
    <source>
        <strain evidence="9">5933</strain>
    </source>
</reference>
<evidence type="ECO:0000259" key="8">
    <source>
        <dbReference type="PROSITE" id="PS50110"/>
    </source>
</evidence>
<dbReference type="InterPro" id="IPR001789">
    <property type="entry name" value="Sig_transdc_resp-reg_receiver"/>
</dbReference>
<name>A0A9D2Q3E1_9FIRM</name>
<evidence type="ECO:0000256" key="1">
    <source>
        <dbReference type="ARBA" id="ARBA00018672"/>
    </source>
</evidence>
<keyword evidence="3" id="KW-0238">DNA-binding</keyword>
<sequence>MKILIVDDDVPTVQAICDLMEWKTLGISEAVKAYDFAEAKQQVQKHCPQIILCDIEMPKGSGLELLRWLREEKITAEFIFLTCHESFEYAQTALRYEAADYITKPFDVQNTQSVLAKVANKVRYQQKVEKESQAAVRWQDGHKLAQQTFLRNFALGQTQMEPKELDERMEELEMPLRSTENCVLVLTALSQSKMPDGWNMDLFQYALRNLAVDLLADMDETLVVTYGHSETLYNLAVLNELKTPEQAAQQCQKLRDFAAEYVGAAPTCYYSKIVPFHSLPQIRTQMEEFDRANVAHRGEVLAGWGGPAPMPKQQIALDVEQMEQLFLQERVSEIVTAVQTLLCRLSEQNRLSPDAMQSIQQDLLQVMYTVLRKNEIEAHHLLADHLSQQLRKNAASSVFDMVKWVSFTADQIVREIQVRKKTQSVSGQMKQFIHEHYMESIGRDEVASYVYLTPDYANRIFKNEWDISIKEYLNQYRIKQAKKKLLEGVNVSEVADQTGFANFSYFSTVFKKYAGCSPSEYRKTCDSSDLQK</sequence>
<dbReference type="CDD" id="cd17536">
    <property type="entry name" value="REC_YesN-like"/>
    <property type="match status" value="1"/>
</dbReference>
<gene>
    <name evidence="9" type="ORF">H9698_04870</name>
</gene>
<dbReference type="Proteomes" id="UP000823918">
    <property type="component" value="Unassembled WGS sequence"/>
</dbReference>
<dbReference type="Pfam" id="PF00072">
    <property type="entry name" value="Response_reg"/>
    <property type="match status" value="1"/>
</dbReference>